<keyword evidence="3" id="KW-0479">Metal-binding</keyword>
<proteinExistence type="inferred from homology"/>
<name>A0A239L4D8_9BURK</name>
<dbReference type="OrthoDB" id="7062032at2"/>
<evidence type="ECO:0000256" key="2">
    <source>
        <dbReference type="ARBA" id="ARBA00022487"/>
    </source>
</evidence>
<sequence>MQFNRHIHTTLGGGALLAASAAVLLAGCGGGSGYTPKTAVAATSVISCADAAQKFSYPNATISSVTPVAAGTLTLPGIDTPMPEHCVIAGKLNQRISPVDNKPYAISFEMRLPTNWNGRFFHQVNGGTDGTVVAAYGNILGGGPTTNGLQKGFAVISSDAGHATESTPGIGGGAFGVDPQARLDYGYQAVGKLTPMAKNFIKTFYGKGPDTSYIVGTSNGGRHAMVAASRYADQYDGFLATSPGFNLPKAAVNQVWGAQQFATISQISSSTSRPDVRTSFSAADMKAVGNGVLAKCDALDGVKDGSVNDYAACQTAFNISTDVATCTGTPDGTCLTAAQKTVLAKVMAGAKNSAGTALYNSFLWDAGLAGADWRTWKFDNATGPRDPIALAFIFTTPPQSTSVVTGTGNTVLDYALNFNVDTDAPKIFATDALYTESAMSFMTPPNVDTLPDLVRTNGRLLVLHGTSDPVFSANDTIQWYKRFQSNYGAQATDYARLFIVPGMNHSRNGPATDQFDAVDAIVNWVEQGKAPERIIAKARGAGAVPTASVNAEVPATWSPGRTRPLCLYPQVARYNGSGNIEEAASFNCQ</sequence>
<dbReference type="EMBL" id="FZOT01000019">
    <property type="protein sequence ID" value="SNT24569.1"/>
    <property type="molecule type" value="Genomic_DNA"/>
</dbReference>
<dbReference type="PANTHER" id="PTHR33938">
    <property type="entry name" value="FERULOYL ESTERASE B-RELATED"/>
    <property type="match status" value="1"/>
</dbReference>
<keyword evidence="4" id="KW-0732">Signal</keyword>
<dbReference type="GO" id="GO:0046872">
    <property type="term" value="F:metal ion binding"/>
    <property type="evidence" value="ECO:0007669"/>
    <property type="project" value="UniProtKB-KW"/>
</dbReference>
<reference evidence="8 9" key="1">
    <citation type="submission" date="2017-06" db="EMBL/GenBank/DDBJ databases">
        <authorList>
            <person name="Kim H.J."/>
            <person name="Triplett B.A."/>
        </authorList>
    </citation>
    <scope>NUCLEOTIDE SEQUENCE [LARGE SCALE GENOMIC DNA]</scope>
    <source>
        <strain evidence="8 9">U15</strain>
    </source>
</reference>
<accession>A0A239L4D8</accession>
<evidence type="ECO:0000313" key="8">
    <source>
        <dbReference type="EMBL" id="SNT24569.1"/>
    </source>
</evidence>
<comment type="similarity">
    <text evidence="1">Belongs to the tannase family.</text>
</comment>
<keyword evidence="7" id="KW-1015">Disulfide bond</keyword>
<dbReference type="Proteomes" id="UP000198284">
    <property type="component" value="Unassembled WGS sequence"/>
</dbReference>
<dbReference type="GO" id="GO:0052689">
    <property type="term" value="F:carboxylic ester hydrolase activity"/>
    <property type="evidence" value="ECO:0007669"/>
    <property type="project" value="UniProtKB-KW"/>
</dbReference>
<organism evidence="8 9">
    <name type="scientific">Noviherbaspirillum humi</name>
    <dbReference type="NCBI Taxonomy" id="1688639"/>
    <lineage>
        <taxon>Bacteria</taxon>
        <taxon>Pseudomonadati</taxon>
        <taxon>Pseudomonadota</taxon>
        <taxon>Betaproteobacteria</taxon>
        <taxon>Burkholderiales</taxon>
        <taxon>Oxalobacteraceae</taxon>
        <taxon>Noviherbaspirillum</taxon>
    </lineage>
</organism>
<dbReference type="PROSITE" id="PS51257">
    <property type="entry name" value="PROKAR_LIPOPROTEIN"/>
    <property type="match status" value="1"/>
</dbReference>
<keyword evidence="6" id="KW-0106">Calcium</keyword>
<evidence type="ECO:0000313" key="9">
    <source>
        <dbReference type="Proteomes" id="UP000198284"/>
    </source>
</evidence>
<keyword evidence="9" id="KW-1185">Reference proteome</keyword>
<evidence type="ECO:0000256" key="3">
    <source>
        <dbReference type="ARBA" id="ARBA00022723"/>
    </source>
</evidence>
<dbReference type="Gene3D" id="3.40.50.1820">
    <property type="entry name" value="alpha/beta hydrolase"/>
    <property type="match status" value="2"/>
</dbReference>
<dbReference type="InterPro" id="IPR011118">
    <property type="entry name" value="Tannase/feruloyl_esterase"/>
</dbReference>
<keyword evidence="5" id="KW-0378">Hydrolase</keyword>
<evidence type="ECO:0000256" key="1">
    <source>
        <dbReference type="ARBA" id="ARBA00006249"/>
    </source>
</evidence>
<keyword evidence="2" id="KW-0719">Serine esterase</keyword>
<evidence type="ECO:0000256" key="7">
    <source>
        <dbReference type="ARBA" id="ARBA00023157"/>
    </source>
</evidence>
<dbReference type="InterPro" id="IPR029058">
    <property type="entry name" value="AB_hydrolase_fold"/>
</dbReference>
<evidence type="ECO:0000256" key="6">
    <source>
        <dbReference type="ARBA" id="ARBA00022837"/>
    </source>
</evidence>
<evidence type="ECO:0000256" key="4">
    <source>
        <dbReference type="ARBA" id="ARBA00022729"/>
    </source>
</evidence>
<dbReference type="PANTHER" id="PTHR33938:SF15">
    <property type="entry name" value="FERULOYL ESTERASE B-RELATED"/>
    <property type="match status" value="1"/>
</dbReference>
<dbReference type="SUPFAM" id="SSF53474">
    <property type="entry name" value="alpha/beta-Hydrolases"/>
    <property type="match status" value="1"/>
</dbReference>
<gene>
    <name evidence="8" type="ORF">SAMN06265795_1194</name>
</gene>
<dbReference type="AlphaFoldDB" id="A0A239L4D8"/>
<evidence type="ECO:0000256" key="5">
    <source>
        <dbReference type="ARBA" id="ARBA00022801"/>
    </source>
</evidence>
<protein>
    <submittedName>
        <fullName evidence="8">Feruloyl esterase</fullName>
    </submittedName>
</protein>
<dbReference type="RefSeq" id="WP_089401205.1">
    <property type="nucleotide sequence ID" value="NZ_FZOT01000019.1"/>
</dbReference>
<dbReference type="Pfam" id="PF07519">
    <property type="entry name" value="Tannase"/>
    <property type="match status" value="1"/>
</dbReference>